<accession>A0A927GZG2</accession>
<keyword evidence="2" id="KW-0547">Nucleotide-binding</keyword>
<feature type="domain" description="Helicase XPB/Ssl2 N-terminal" evidence="1">
    <location>
        <begin position="373"/>
        <end position="492"/>
    </location>
</feature>
<keyword evidence="2" id="KW-0378">Hydrolase</keyword>
<dbReference type="Proteomes" id="UP000639396">
    <property type="component" value="Unassembled WGS sequence"/>
</dbReference>
<organism evidence="2 3">
    <name type="scientific">Paenibacillus oceani</name>
    <dbReference type="NCBI Taxonomy" id="2772510"/>
    <lineage>
        <taxon>Bacteria</taxon>
        <taxon>Bacillati</taxon>
        <taxon>Bacillota</taxon>
        <taxon>Bacilli</taxon>
        <taxon>Bacillales</taxon>
        <taxon>Paenibacillaceae</taxon>
        <taxon>Paenibacillus</taxon>
    </lineage>
</organism>
<protein>
    <submittedName>
        <fullName evidence="2">Helicase-associated domain-containing protein</fullName>
    </submittedName>
</protein>
<evidence type="ECO:0000259" key="1">
    <source>
        <dbReference type="Pfam" id="PF13625"/>
    </source>
</evidence>
<comment type="caution">
    <text evidence="2">The sequence shown here is derived from an EMBL/GenBank/DDBJ whole genome shotgun (WGS) entry which is preliminary data.</text>
</comment>
<evidence type="ECO:0000313" key="2">
    <source>
        <dbReference type="EMBL" id="MBD2862610.1"/>
    </source>
</evidence>
<dbReference type="AlphaFoldDB" id="A0A927GZG2"/>
<dbReference type="GO" id="GO:0004386">
    <property type="term" value="F:helicase activity"/>
    <property type="evidence" value="ECO:0007669"/>
    <property type="project" value="UniProtKB-KW"/>
</dbReference>
<keyword evidence="3" id="KW-1185">Reference proteome</keyword>
<dbReference type="EMBL" id="JACXJA010000014">
    <property type="protein sequence ID" value="MBD2862610.1"/>
    <property type="molecule type" value="Genomic_DNA"/>
</dbReference>
<dbReference type="RefSeq" id="WP_190927678.1">
    <property type="nucleotide sequence ID" value="NZ_JACXJA010000014.1"/>
</dbReference>
<dbReference type="Pfam" id="PF13625">
    <property type="entry name" value="Helicase_C_3"/>
    <property type="match status" value="1"/>
</dbReference>
<sequence length="671" mass="74294">MKLAALLESLNVPMREEIRRHNGWEEEAGTLEQLLADERKISELNGSLYDLEIKTLTLVLRTFGYKPFDWPKLEKAGRKAFPGAALKVGLIRLSRRGIVFAIQRKWGEAEHRVAEDTFPLWRRQLLPFDQTAAVYAGSDAASDSDYRPGIPSQLLSVLAYTAKEEVALTQKGTMHKRHAGKLSALTPVKDEEFRDAGTLLRPDPDYGSAAAAYLCAMGQSLGLLEKADGRLAVRNSLMRGWLRQTEAEMHAVLYALWKEMNAPRCCWLQHAVSCIEQMPESVWISVCAVAEQMPGESEGLTAGRLTGDSPSRSGLLMDWLSPLIAWGWAESGATPDGKKLFRWLTNPAGSKTGGGTTAATSSSRDEAVAAPCLFIQPDFELIVPPDCPYGVRWELELIADRIRHEHMAVYRMTRETIMRALEQGRTADGTVGFLELHAKHGVPDNVRVAIQQWGEQQSQLRLAPYVVLKCRDEAAARMIGGDERIAPLLGETLGPAAWTVPAEKEAELRALLERSGYSPGGKKGAEGGTAVYLQLPAADDGDFPDSRSGEPADNPAKGHIYSKATVQYYGKEGKFPLVEDVYPGLQEVPSMWLKDCRAYHASTRKQMILKALEWKACLKLRKSGADTVFIPIRLDGIRDDWAVTGFEQLSEVRISPDQWEEMQLILPGIND</sequence>
<reference evidence="2" key="1">
    <citation type="submission" date="2020-09" db="EMBL/GenBank/DDBJ databases">
        <title>A novel bacterium of genus Paenibacillus, isolated from South China Sea.</title>
        <authorList>
            <person name="Huang H."/>
            <person name="Mo K."/>
            <person name="Hu Y."/>
        </authorList>
    </citation>
    <scope>NUCLEOTIDE SEQUENCE</scope>
    <source>
        <strain evidence="2">IB182363</strain>
    </source>
</reference>
<keyword evidence="2" id="KW-0067">ATP-binding</keyword>
<gene>
    <name evidence="2" type="ORF">IDH45_11500</name>
</gene>
<name>A0A927GZG2_9BACL</name>
<keyword evidence="2" id="KW-0347">Helicase</keyword>
<proteinExistence type="predicted"/>
<evidence type="ECO:0000313" key="3">
    <source>
        <dbReference type="Proteomes" id="UP000639396"/>
    </source>
</evidence>
<dbReference type="InterPro" id="IPR032830">
    <property type="entry name" value="XPB/Ssl2_N"/>
</dbReference>